<protein>
    <recommendedName>
        <fullName evidence="4">Aminoglycoside phosphotransferase domain-containing protein</fullName>
    </recommendedName>
</protein>
<dbReference type="EMBL" id="JAVHNR010000003">
    <property type="protein sequence ID" value="KAK6347603.1"/>
    <property type="molecule type" value="Genomic_DNA"/>
</dbReference>
<evidence type="ECO:0008006" key="4">
    <source>
        <dbReference type="Google" id="ProtNLM"/>
    </source>
</evidence>
<evidence type="ECO:0000313" key="3">
    <source>
        <dbReference type="Proteomes" id="UP001313282"/>
    </source>
</evidence>
<keyword evidence="3" id="KW-1185">Reference proteome</keyword>
<gene>
    <name evidence="2" type="ORF">TWF718_005441</name>
</gene>
<dbReference type="InterPro" id="IPR011009">
    <property type="entry name" value="Kinase-like_dom_sf"/>
</dbReference>
<feature type="region of interest" description="Disordered" evidence="1">
    <location>
        <begin position="1"/>
        <end position="26"/>
    </location>
</feature>
<feature type="compositionally biased region" description="Polar residues" evidence="1">
    <location>
        <begin position="610"/>
        <end position="619"/>
    </location>
</feature>
<feature type="compositionally biased region" description="Low complexity" evidence="1">
    <location>
        <begin position="1"/>
        <end position="18"/>
    </location>
</feature>
<dbReference type="AlphaFoldDB" id="A0AAN8RJE2"/>
<evidence type="ECO:0000313" key="2">
    <source>
        <dbReference type="EMBL" id="KAK6347603.1"/>
    </source>
</evidence>
<feature type="compositionally biased region" description="Low complexity" evidence="1">
    <location>
        <begin position="569"/>
        <end position="584"/>
    </location>
</feature>
<sequence>METPESSSSGSTSSSQFSRTTKASSTLSIGTKMSSLVRNRATSVSSTSIRGQCPECRDKRQDDMGLKLNTAELASLVQSLRGKSSTFGEKISTAFDYSVEIIFEDGVSWIAKVPKPWRSSHYNESMHSQISAWRYLKKHTTIPVPEVYHFAYDSDATNNVNASFMLYEKLPGHQVPELDVENPTSIGKAARFHGQLAEIILQLSSCTFENIGSIQQSATDPEDFTVGPLHSIHNTYPLARGRLATNRGPFVSAFEYLTAFGELNYKDAKSHSHRPAQSDLCAPVDEELARFFLINKMIPKFSIETGYNNGPFVFQNWGLNSTGLLVDDDCNIVGVTGITGVVGPLTSLCKYPDLIYETKKKGPLFDRKIFLGAFLNHEMTSDRPSILRDQEIRQGLLRTAHKVWQFENSILDPKNKHLHLSGRGGLYEYVFEDTKFSEKSAFKSLGDQDPDFQHLIPKRDLKHGEYSWDLPEELRGGKKTRRSSNAASAAKETASKVWNKAPWVKSRKEERWVREYVRVHRHLPPEVKAYEGKRRSNGPEKAFHMAWAFIRCRDASYMRRKTQKKRVVRVGGRNRSSSVRQVRQTGKRVRGWSLTGADKKNKGKGKMSTVPRSTTGQKISTDKGWKRVFSAVTMLNFRGSSSS</sequence>
<dbReference type="InterPro" id="IPR051678">
    <property type="entry name" value="AGP_Transferase"/>
</dbReference>
<proteinExistence type="predicted"/>
<feature type="region of interest" description="Disordered" evidence="1">
    <location>
        <begin position="568"/>
        <end position="621"/>
    </location>
</feature>
<dbReference type="PANTHER" id="PTHR21310">
    <property type="entry name" value="AMINOGLYCOSIDE PHOSPHOTRANSFERASE-RELATED-RELATED"/>
    <property type="match status" value="1"/>
</dbReference>
<organism evidence="2 3">
    <name type="scientific">Orbilia javanica</name>
    <dbReference type="NCBI Taxonomy" id="47235"/>
    <lineage>
        <taxon>Eukaryota</taxon>
        <taxon>Fungi</taxon>
        <taxon>Dikarya</taxon>
        <taxon>Ascomycota</taxon>
        <taxon>Pezizomycotina</taxon>
        <taxon>Orbiliomycetes</taxon>
        <taxon>Orbiliales</taxon>
        <taxon>Orbiliaceae</taxon>
        <taxon>Orbilia</taxon>
    </lineage>
</organism>
<dbReference type="SUPFAM" id="SSF56112">
    <property type="entry name" value="Protein kinase-like (PK-like)"/>
    <property type="match status" value="1"/>
</dbReference>
<reference evidence="2 3" key="1">
    <citation type="submission" date="2019-10" db="EMBL/GenBank/DDBJ databases">
        <authorList>
            <person name="Palmer J.M."/>
        </authorList>
    </citation>
    <scope>NUCLEOTIDE SEQUENCE [LARGE SCALE GENOMIC DNA]</scope>
    <source>
        <strain evidence="2 3">TWF718</strain>
    </source>
</reference>
<comment type="caution">
    <text evidence="2">The sequence shown here is derived from an EMBL/GenBank/DDBJ whole genome shotgun (WGS) entry which is preliminary data.</text>
</comment>
<evidence type="ECO:0000256" key="1">
    <source>
        <dbReference type="SAM" id="MobiDB-lite"/>
    </source>
</evidence>
<name>A0AAN8RJE2_9PEZI</name>
<accession>A0AAN8RJE2</accession>
<dbReference type="PANTHER" id="PTHR21310:SF15">
    <property type="entry name" value="AMINOGLYCOSIDE PHOSPHOTRANSFERASE DOMAIN-CONTAINING PROTEIN"/>
    <property type="match status" value="1"/>
</dbReference>
<feature type="region of interest" description="Disordered" evidence="1">
    <location>
        <begin position="473"/>
        <end position="493"/>
    </location>
</feature>
<dbReference type="Proteomes" id="UP001313282">
    <property type="component" value="Unassembled WGS sequence"/>
</dbReference>